<proteinExistence type="predicted"/>
<dbReference type="RefSeq" id="WP_378984264.1">
    <property type="nucleotide sequence ID" value="NZ_JBHSBW010000009.1"/>
</dbReference>
<keyword evidence="2" id="KW-0808">Transferase</keyword>
<dbReference type="EMBL" id="JBHSBW010000009">
    <property type="protein sequence ID" value="MFC4211328.1"/>
    <property type="molecule type" value="Genomic_DNA"/>
</dbReference>
<evidence type="ECO:0000259" key="1">
    <source>
        <dbReference type="Pfam" id="PF00534"/>
    </source>
</evidence>
<organism evidence="2 3">
    <name type="scientific">Pedobacter lithocola</name>
    <dbReference type="NCBI Taxonomy" id="1908239"/>
    <lineage>
        <taxon>Bacteria</taxon>
        <taxon>Pseudomonadati</taxon>
        <taxon>Bacteroidota</taxon>
        <taxon>Sphingobacteriia</taxon>
        <taxon>Sphingobacteriales</taxon>
        <taxon>Sphingobacteriaceae</taxon>
        <taxon>Pedobacter</taxon>
    </lineage>
</organism>
<protein>
    <submittedName>
        <fullName evidence="2">Glycosyltransferase family 4 protein</fullName>
        <ecNumber evidence="2">2.4.-.-</ecNumber>
    </submittedName>
</protein>
<evidence type="ECO:0000313" key="3">
    <source>
        <dbReference type="Proteomes" id="UP001595789"/>
    </source>
</evidence>
<keyword evidence="3" id="KW-1185">Reference proteome</keyword>
<keyword evidence="2" id="KW-0328">Glycosyltransferase</keyword>
<name>A0ABV8P7Y7_9SPHI</name>
<sequence length="372" mass="42049">MQNNRILFLTLYTFSLAGGIEKVCRALIKVFNELLAQNEENNLSFKAFSMYDKDVDLRYTNPENYIFFEGKKFNFGLKAISEGLKSDTVILSHINLLVFAWAIKKFKPKIKIVLLAHGIEVWKSLAQWKVSFLNQPGLKIWAVSHYTAEKLQKTNGISLKQIEVLNNCLDPFFDIPKNFEKPAHLLKFYNLNLNQPILLSVCRLSSSEQYKGYDKVIAAVKLLTDKFPDIHFILAGNGDEAELIRVEQLIKESGVEKHITIAGYISDEELTNHYLLADIFVMPSTSEGFGIGFIEAAACGCESIAGNRDGSKDALLNGKLGMLINTDSISELTNAIELSILKKRKEHLTTQENCLANFSFEIYKNRVYNLLS</sequence>
<comment type="caution">
    <text evidence="2">The sequence shown here is derived from an EMBL/GenBank/DDBJ whole genome shotgun (WGS) entry which is preliminary data.</text>
</comment>
<dbReference type="EC" id="2.4.-.-" evidence="2"/>
<reference evidence="3" key="1">
    <citation type="journal article" date="2019" name="Int. J. Syst. Evol. Microbiol.">
        <title>The Global Catalogue of Microorganisms (GCM) 10K type strain sequencing project: providing services to taxonomists for standard genome sequencing and annotation.</title>
        <authorList>
            <consortium name="The Broad Institute Genomics Platform"/>
            <consortium name="The Broad Institute Genome Sequencing Center for Infectious Disease"/>
            <person name="Wu L."/>
            <person name="Ma J."/>
        </authorList>
    </citation>
    <scope>NUCLEOTIDE SEQUENCE [LARGE SCALE GENOMIC DNA]</scope>
    <source>
        <strain evidence="3">CCM 8691</strain>
    </source>
</reference>
<dbReference type="Gene3D" id="3.40.50.2000">
    <property type="entry name" value="Glycogen Phosphorylase B"/>
    <property type="match status" value="2"/>
</dbReference>
<dbReference type="SUPFAM" id="SSF53756">
    <property type="entry name" value="UDP-Glycosyltransferase/glycogen phosphorylase"/>
    <property type="match status" value="1"/>
</dbReference>
<dbReference type="Proteomes" id="UP001595789">
    <property type="component" value="Unassembled WGS sequence"/>
</dbReference>
<dbReference type="Pfam" id="PF00534">
    <property type="entry name" value="Glycos_transf_1"/>
    <property type="match status" value="1"/>
</dbReference>
<dbReference type="PANTHER" id="PTHR45947:SF3">
    <property type="entry name" value="SULFOQUINOVOSYL TRANSFERASE SQD2"/>
    <property type="match status" value="1"/>
</dbReference>
<feature type="domain" description="Glycosyl transferase family 1" evidence="1">
    <location>
        <begin position="189"/>
        <end position="343"/>
    </location>
</feature>
<dbReference type="CDD" id="cd03801">
    <property type="entry name" value="GT4_PimA-like"/>
    <property type="match status" value="1"/>
</dbReference>
<dbReference type="PANTHER" id="PTHR45947">
    <property type="entry name" value="SULFOQUINOVOSYL TRANSFERASE SQD2"/>
    <property type="match status" value="1"/>
</dbReference>
<dbReference type="InterPro" id="IPR001296">
    <property type="entry name" value="Glyco_trans_1"/>
</dbReference>
<dbReference type="GO" id="GO:0016757">
    <property type="term" value="F:glycosyltransferase activity"/>
    <property type="evidence" value="ECO:0007669"/>
    <property type="project" value="UniProtKB-KW"/>
</dbReference>
<accession>A0ABV8P7Y7</accession>
<dbReference type="InterPro" id="IPR050194">
    <property type="entry name" value="Glycosyltransferase_grp1"/>
</dbReference>
<evidence type="ECO:0000313" key="2">
    <source>
        <dbReference type="EMBL" id="MFC4211328.1"/>
    </source>
</evidence>
<gene>
    <name evidence="2" type="ORF">ACFOWA_09060</name>
</gene>